<dbReference type="RefSeq" id="XP_060299018.1">
    <property type="nucleotide sequence ID" value="XM_060433985.1"/>
</dbReference>
<comment type="caution">
    <text evidence="4">The sequence shown here is derived from an EMBL/GenBank/DDBJ whole genome shotgun (WGS) entry which is preliminary data.</text>
</comment>
<dbReference type="InterPro" id="IPR002110">
    <property type="entry name" value="Ankyrin_rpt"/>
</dbReference>
<dbReference type="GeneID" id="85317255"/>
<sequence>MDLDRCLSHCALLVGTIDAEMAPLQSTAGGQLDVASKLRLLFKTKCMQDIQKIIEHVTGALNLLLTACNYTSLSEQRVFLETRDVRREFKKIDDDVASMFVHRDVDFLQTYFSGTSITSSKRSLVFDFDRELLPSQIYRRVFQGSVKASLLKLQGDFPVATLEFLAIATGIKRKTQLHEACLTGDQETAQKLIQKGADIEAENRSGNTPLSSAAREGHEAVVRVLLDKGADVEANTIGGGAPLYGAAASGHEAVVRLLLENGADANVMDDDGQTPLRRAVKGNHKTVIRVLREFQK</sequence>
<dbReference type="SMART" id="SM00248">
    <property type="entry name" value="ANK"/>
    <property type="match status" value="3"/>
</dbReference>
<evidence type="ECO:0000256" key="1">
    <source>
        <dbReference type="ARBA" id="ARBA00022737"/>
    </source>
</evidence>
<dbReference type="PANTHER" id="PTHR24171:SF9">
    <property type="entry name" value="ANKYRIN REPEAT DOMAIN-CONTAINING PROTEIN 39"/>
    <property type="match status" value="1"/>
</dbReference>
<protein>
    <submittedName>
        <fullName evidence="4">Ankyrin repeat-containing domain protein</fullName>
    </submittedName>
</protein>
<dbReference type="Gene3D" id="1.25.40.20">
    <property type="entry name" value="Ankyrin repeat-containing domain"/>
    <property type="match status" value="1"/>
</dbReference>
<reference evidence="4" key="1">
    <citation type="submission" date="2023-06" db="EMBL/GenBank/DDBJ databases">
        <title>Genome-scale phylogeny and comparative genomics of the fungal order Sordariales.</title>
        <authorList>
            <consortium name="Lawrence Berkeley National Laboratory"/>
            <person name="Hensen N."/>
            <person name="Bonometti L."/>
            <person name="Westerberg I."/>
            <person name="Brannstrom I.O."/>
            <person name="Guillou S."/>
            <person name="Cros-Aarteil S."/>
            <person name="Calhoun S."/>
            <person name="Haridas S."/>
            <person name="Kuo A."/>
            <person name="Mondo S."/>
            <person name="Pangilinan J."/>
            <person name="Riley R."/>
            <person name="LaButti K."/>
            <person name="Andreopoulos B."/>
            <person name="Lipzen A."/>
            <person name="Chen C."/>
            <person name="Yanf M."/>
            <person name="Daum C."/>
            <person name="Ng V."/>
            <person name="Clum A."/>
            <person name="Steindorff A."/>
            <person name="Ohm R."/>
            <person name="Martin F."/>
            <person name="Silar P."/>
            <person name="Natvig D."/>
            <person name="Lalanne C."/>
            <person name="Gautier V."/>
            <person name="Ament-velasquez S.L."/>
            <person name="Kruys A."/>
            <person name="Hutchinson M.I."/>
            <person name="Powell A.J."/>
            <person name="Barry K."/>
            <person name="Miller A.N."/>
            <person name="Grigoriev I.V."/>
            <person name="Debuchy R."/>
            <person name="Gladieux P."/>
            <person name="Thoren M.H."/>
            <person name="Johannesson H."/>
        </authorList>
    </citation>
    <scope>NUCLEOTIDE SEQUENCE</scope>
    <source>
        <strain evidence="4">SMH2392-1A</strain>
    </source>
</reference>
<dbReference type="Pfam" id="PF12796">
    <property type="entry name" value="Ank_2"/>
    <property type="match status" value="1"/>
</dbReference>
<dbReference type="Proteomes" id="UP001172101">
    <property type="component" value="Unassembled WGS sequence"/>
</dbReference>
<feature type="repeat" description="ANK" evidence="3">
    <location>
        <begin position="172"/>
        <end position="204"/>
    </location>
</feature>
<keyword evidence="2 3" id="KW-0040">ANK repeat</keyword>
<dbReference type="AlphaFoldDB" id="A0AA40E078"/>
<dbReference type="SUPFAM" id="SSF48403">
    <property type="entry name" value="Ankyrin repeat"/>
    <property type="match status" value="1"/>
</dbReference>
<dbReference type="PANTHER" id="PTHR24171">
    <property type="entry name" value="ANKYRIN REPEAT DOMAIN-CONTAINING PROTEIN 39-RELATED"/>
    <property type="match status" value="1"/>
</dbReference>
<evidence type="ECO:0000256" key="2">
    <source>
        <dbReference type="ARBA" id="ARBA00023043"/>
    </source>
</evidence>
<name>A0AA40E078_9PEZI</name>
<evidence type="ECO:0000256" key="3">
    <source>
        <dbReference type="PROSITE-ProRule" id="PRU00023"/>
    </source>
</evidence>
<feature type="repeat" description="ANK" evidence="3">
    <location>
        <begin position="238"/>
        <end position="270"/>
    </location>
</feature>
<evidence type="ECO:0000313" key="4">
    <source>
        <dbReference type="EMBL" id="KAK0723094.1"/>
    </source>
</evidence>
<gene>
    <name evidence="4" type="ORF">B0T26DRAFT_249244</name>
</gene>
<dbReference type="PROSITE" id="PS50297">
    <property type="entry name" value="ANK_REP_REGION"/>
    <property type="match status" value="3"/>
</dbReference>
<dbReference type="PRINTS" id="PR01415">
    <property type="entry name" value="ANKYRIN"/>
</dbReference>
<keyword evidence="1" id="KW-0677">Repeat</keyword>
<dbReference type="Pfam" id="PF13637">
    <property type="entry name" value="Ank_4"/>
    <property type="match status" value="1"/>
</dbReference>
<proteinExistence type="predicted"/>
<evidence type="ECO:0000313" key="5">
    <source>
        <dbReference type="Proteomes" id="UP001172101"/>
    </source>
</evidence>
<dbReference type="PROSITE" id="PS50088">
    <property type="entry name" value="ANK_REPEAT"/>
    <property type="match status" value="3"/>
</dbReference>
<feature type="repeat" description="ANK" evidence="3">
    <location>
        <begin position="205"/>
        <end position="237"/>
    </location>
</feature>
<dbReference type="InterPro" id="IPR036770">
    <property type="entry name" value="Ankyrin_rpt-contain_sf"/>
</dbReference>
<dbReference type="EMBL" id="JAUIRO010000003">
    <property type="protein sequence ID" value="KAK0723094.1"/>
    <property type="molecule type" value="Genomic_DNA"/>
</dbReference>
<accession>A0AA40E078</accession>
<organism evidence="4 5">
    <name type="scientific">Lasiosphaeria miniovina</name>
    <dbReference type="NCBI Taxonomy" id="1954250"/>
    <lineage>
        <taxon>Eukaryota</taxon>
        <taxon>Fungi</taxon>
        <taxon>Dikarya</taxon>
        <taxon>Ascomycota</taxon>
        <taxon>Pezizomycotina</taxon>
        <taxon>Sordariomycetes</taxon>
        <taxon>Sordariomycetidae</taxon>
        <taxon>Sordariales</taxon>
        <taxon>Lasiosphaeriaceae</taxon>
        <taxon>Lasiosphaeria</taxon>
    </lineage>
</organism>
<keyword evidence="5" id="KW-1185">Reference proteome</keyword>